<organism evidence="2 3">
    <name type="scientific">Modicisalibacter muralis</name>
    <dbReference type="NCBI Taxonomy" id="119000"/>
    <lineage>
        <taxon>Bacteria</taxon>
        <taxon>Pseudomonadati</taxon>
        <taxon>Pseudomonadota</taxon>
        <taxon>Gammaproteobacteria</taxon>
        <taxon>Oceanospirillales</taxon>
        <taxon>Halomonadaceae</taxon>
        <taxon>Modicisalibacter</taxon>
    </lineage>
</organism>
<reference evidence="2 3" key="1">
    <citation type="submission" date="2016-10" db="EMBL/GenBank/DDBJ databases">
        <authorList>
            <person name="de Groot N.N."/>
        </authorList>
    </citation>
    <scope>NUCLEOTIDE SEQUENCE [LARGE SCALE GENOMIC DNA]</scope>
    <source>
        <strain evidence="2 3">DSM 14789</strain>
    </source>
</reference>
<feature type="transmembrane region" description="Helical" evidence="1">
    <location>
        <begin position="28"/>
        <end position="50"/>
    </location>
</feature>
<dbReference type="STRING" id="119000.SAMN05661010_00056"/>
<dbReference type="Proteomes" id="UP000198654">
    <property type="component" value="Unassembled WGS sequence"/>
</dbReference>
<dbReference type="OrthoDB" id="6174628at2"/>
<evidence type="ECO:0000313" key="2">
    <source>
        <dbReference type="EMBL" id="SDK78011.1"/>
    </source>
</evidence>
<keyword evidence="1" id="KW-0472">Membrane</keyword>
<sequence length="178" mass="19506">MSRKLNFGGIVLKHIATLRDNRTGSLSFVDALVFLFVPLAIAISIAFLGNVLSNELLSLAVNFGAITTALLMSVLVLVYDQESKLLSSSDDPSVKANKKIKLSLLRQLYQNICFAIVTSLCVVVASFLEMFLKGLGVGGYMEYVLLFFAAVVVFLFINVVLTMLMIVKRFHALLTSGY</sequence>
<evidence type="ECO:0008006" key="4">
    <source>
        <dbReference type="Google" id="ProtNLM"/>
    </source>
</evidence>
<dbReference type="AlphaFoldDB" id="A0A1G9EPP3"/>
<name>A0A1G9EPP3_9GAMM</name>
<feature type="transmembrane region" description="Helical" evidence="1">
    <location>
        <begin position="56"/>
        <end position="79"/>
    </location>
</feature>
<accession>A0A1G9EPP3</accession>
<keyword evidence="1" id="KW-1133">Transmembrane helix</keyword>
<proteinExistence type="predicted"/>
<keyword evidence="1" id="KW-0812">Transmembrane</keyword>
<dbReference type="RefSeq" id="WP_089724391.1">
    <property type="nucleotide sequence ID" value="NZ_FNGI01000001.1"/>
</dbReference>
<evidence type="ECO:0000256" key="1">
    <source>
        <dbReference type="SAM" id="Phobius"/>
    </source>
</evidence>
<dbReference type="EMBL" id="FNGI01000001">
    <property type="protein sequence ID" value="SDK78011.1"/>
    <property type="molecule type" value="Genomic_DNA"/>
</dbReference>
<evidence type="ECO:0000313" key="3">
    <source>
        <dbReference type="Proteomes" id="UP000198654"/>
    </source>
</evidence>
<protein>
    <recommendedName>
        <fullName evidence="4">DUF2721 domain-containing protein</fullName>
    </recommendedName>
</protein>
<gene>
    <name evidence="2" type="ORF">SAMN05661010_00056</name>
</gene>
<feature type="transmembrane region" description="Helical" evidence="1">
    <location>
        <begin position="143"/>
        <end position="167"/>
    </location>
</feature>
<keyword evidence="3" id="KW-1185">Reference proteome</keyword>
<feature type="transmembrane region" description="Helical" evidence="1">
    <location>
        <begin position="108"/>
        <end position="131"/>
    </location>
</feature>